<dbReference type="AlphaFoldDB" id="W3X3V2"/>
<accession>W3X3V2</accession>
<evidence type="ECO:0008006" key="3">
    <source>
        <dbReference type="Google" id="ProtNLM"/>
    </source>
</evidence>
<reference evidence="2" key="1">
    <citation type="journal article" date="2015" name="BMC Genomics">
        <title>Genomic and transcriptomic analysis of the endophytic fungus Pestalotiopsis fici reveals its lifestyle and high potential for synthesis of natural products.</title>
        <authorList>
            <person name="Wang X."/>
            <person name="Zhang X."/>
            <person name="Liu L."/>
            <person name="Xiang M."/>
            <person name="Wang W."/>
            <person name="Sun X."/>
            <person name="Che Y."/>
            <person name="Guo L."/>
            <person name="Liu G."/>
            <person name="Guo L."/>
            <person name="Wang C."/>
            <person name="Yin W.B."/>
            <person name="Stadler M."/>
            <person name="Zhang X."/>
            <person name="Liu X."/>
        </authorList>
    </citation>
    <scope>NUCLEOTIDE SEQUENCE [LARGE SCALE GENOMIC DNA]</scope>
    <source>
        <strain evidence="2">W106-1 / CGMCC3.15140</strain>
    </source>
</reference>
<dbReference type="KEGG" id="pfy:PFICI_07621"/>
<dbReference type="eggNOG" id="ENOG502S1QC">
    <property type="taxonomic scope" value="Eukaryota"/>
</dbReference>
<dbReference type="HOGENOM" id="CLU_007655_1_0_1"/>
<keyword evidence="2" id="KW-1185">Reference proteome</keyword>
<organism evidence="1 2">
    <name type="scientific">Pestalotiopsis fici (strain W106-1 / CGMCC3.15140)</name>
    <dbReference type="NCBI Taxonomy" id="1229662"/>
    <lineage>
        <taxon>Eukaryota</taxon>
        <taxon>Fungi</taxon>
        <taxon>Dikarya</taxon>
        <taxon>Ascomycota</taxon>
        <taxon>Pezizomycotina</taxon>
        <taxon>Sordariomycetes</taxon>
        <taxon>Xylariomycetidae</taxon>
        <taxon>Amphisphaeriales</taxon>
        <taxon>Sporocadaceae</taxon>
        <taxon>Pestalotiopsis</taxon>
    </lineage>
</organism>
<gene>
    <name evidence="1" type="ORF">PFICI_07621</name>
</gene>
<protein>
    <recommendedName>
        <fullName evidence="3">Pentatricopeptide repeat domain-containing protein</fullName>
    </recommendedName>
</protein>
<sequence length="835" mass="97227">MRLVNWTIRDVKPARLAINPRLPLTYQAFRHSSPAHCHKTCPASYLRSYATSIESHTDLVASHHLPRSLQALALAEKPKLLKSHVQDAASFGKWQWLINEPKRLSIETDFDREGAAKHLARPLLIDRWDHHGDFDLWNCLLQHLQRLEGDQGVHKLWRAFWGRRSLYQLKKASQKIFWTTIVEAALRLEDEKFLDSVYTYAEYMVEVHDTQWPDLYMNIVPYFLRTGQHDKAIKWHMRLAPNYYPGSQDFIAMIREFSFDHKLAASFTLQSLYIASPERRFYDAIVPYLYGRGQAKLARMWRVTCIKQEDGPRLHAPSRQFLRYLLGYFYQIDLHPREAAVVKEQTLPRPEESEQQVEISREFMNHVHGKTFGFTAKTYNDQLGARWFASSWVGLELATSVVVALGVQQIGPLSLQSICLREGTAQGVLTRIRQLEEAGISIPESGYSKTIRHFARTGDDELLIRLLQCDIHPDVFDDLELQSKLMASRAAAGDMSTYTLLLASRMACVADSARTTSNAMLRSHLLRRNHERVLHIIDDMQGVGIPLDVESCDFIFTWIKRRVGWHSTQRNPHRLQYSLALCRRLSSMDIPVPVEVWTRIVYGLGQGHFFDDLYNLVLELTDFYTTRRSLRPGFVPINKVDVPHKITRPLSEVENLIGLYIPMDTPMNLTLHPLNRIFSRKWQSDLLRWSFALLPYRRGTDSEHQQENFQHAINVLRRLEDRGLRIDIMKVRKALYIRLAEIFGINPVAAKTQQQSRQQNMFSLTQVKTMIDEAWGSELLPPIDELKVHVRNMDERLLKRYHNYSVKNKDAWLEKYPRQVLEGAESARRRKRTML</sequence>
<dbReference type="OMA" id="ARMFATR"/>
<evidence type="ECO:0000313" key="2">
    <source>
        <dbReference type="Proteomes" id="UP000030651"/>
    </source>
</evidence>
<evidence type="ECO:0000313" key="1">
    <source>
        <dbReference type="EMBL" id="ETS80092.1"/>
    </source>
</evidence>
<dbReference type="RefSeq" id="XP_007834393.1">
    <property type="nucleotide sequence ID" value="XM_007836202.1"/>
</dbReference>
<dbReference type="InParanoid" id="W3X3V2"/>
<dbReference type="GeneID" id="19272634"/>
<dbReference type="Proteomes" id="UP000030651">
    <property type="component" value="Unassembled WGS sequence"/>
</dbReference>
<name>W3X3V2_PESFW</name>
<dbReference type="STRING" id="1229662.W3X3V2"/>
<proteinExistence type="predicted"/>
<dbReference type="EMBL" id="KI912113">
    <property type="protein sequence ID" value="ETS80092.1"/>
    <property type="molecule type" value="Genomic_DNA"/>
</dbReference>
<dbReference type="OrthoDB" id="5366531at2759"/>